<feature type="transmembrane region" description="Helical" evidence="6">
    <location>
        <begin position="52"/>
        <end position="72"/>
    </location>
</feature>
<dbReference type="Pfam" id="PF03169">
    <property type="entry name" value="OPT"/>
    <property type="match status" value="2"/>
</dbReference>
<feature type="transmembrane region" description="Helical" evidence="6">
    <location>
        <begin position="21"/>
        <end position="46"/>
    </location>
</feature>
<evidence type="ECO:0000256" key="6">
    <source>
        <dbReference type="SAM" id="Phobius"/>
    </source>
</evidence>
<comment type="caution">
    <text evidence="7">The sequence shown here is derived from an EMBL/GenBank/DDBJ whole genome shotgun (WGS) entry which is preliminary data.</text>
</comment>
<proteinExistence type="predicted"/>
<keyword evidence="3 6" id="KW-0812">Transmembrane</keyword>
<evidence type="ECO:0000313" key="7">
    <source>
        <dbReference type="EMBL" id="GGI88939.1"/>
    </source>
</evidence>
<dbReference type="GO" id="GO:0035673">
    <property type="term" value="F:oligopeptide transmembrane transporter activity"/>
    <property type="evidence" value="ECO:0007669"/>
    <property type="project" value="InterPro"/>
</dbReference>
<comment type="subcellular location">
    <subcellularLocation>
        <location evidence="1">Membrane</location>
        <topology evidence="1">Multi-pass membrane protein</topology>
    </subcellularLocation>
</comment>
<evidence type="ECO:0000256" key="4">
    <source>
        <dbReference type="ARBA" id="ARBA00022989"/>
    </source>
</evidence>
<evidence type="ECO:0000256" key="5">
    <source>
        <dbReference type="ARBA" id="ARBA00023136"/>
    </source>
</evidence>
<reference evidence="7 8" key="1">
    <citation type="journal article" date="2014" name="Int. J. Syst. Evol. Microbiol.">
        <title>Complete genome sequence of Corynebacterium casei LMG S-19264T (=DSM 44701T), isolated from a smear-ripened cheese.</title>
        <authorList>
            <consortium name="US DOE Joint Genome Institute (JGI-PGF)"/>
            <person name="Walter F."/>
            <person name="Albersmeier A."/>
            <person name="Kalinowski J."/>
            <person name="Ruckert C."/>
        </authorList>
    </citation>
    <scope>NUCLEOTIDE SEQUENCE [LARGE SCALE GENOMIC DNA]</scope>
    <source>
        <strain evidence="7 8">CGMCC 4.7206</strain>
    </source>
</reference>
<feature type="transmembrane region" description="Helical" evidence="6">
    <location>
        <begin position="225"/>
        <end position="246"/>
    </location>
</feature>
<evidence type="ECO:0000256" key="2">
    <source>
        <dbReference type="ARBA" id="ARBA00022448"/>
    </source>
</evidence>
<accession>A0A917JXF0</accession>
<organism evidence="7 8">
    <name type="scientific">Saccharopolyspora thermophila</name>
    <dbReference type="NCBI Taxonomy" id="89367"/>
    <lineage>
        <taxon>Bacteria</taxon>
        <taxon>Bacillati</taxon>
        <taxon>Actinomycetota</taxon>
        <taxon>Actinomycetes</taxon>
        <taxon>Pseudonocardiales</taxon>
        <taxon>Pseudonocardiaceae</taxon>
        <taxon>Saccharopolyspora</taxon>
    </lineage>
</organism>
<dbReference type="GO" id="GO:0016020">
    <property type="term" value="C:membrane"/>
    <property type="evidence" value="ECO:0007669"/>
    <property type="project" value="UniProtKB-SubCell"/>
</dbReference>
<dbReference type="AlphaFoldDB" id="A0A917JXF0"/>
<evidence type="ECO:0000256" key="1">
    <source>
        <dbReference type="ARBA" id="ARBA00004141"/>
    </source>
</evidence>
<feature type="transmembrane region" description="Helical" evidence="6">
    <location>
        <begin position="165"/>
        <end position="198"/>
    </location>
</feature>
<name>A0A917JXF0_9PSEU</name>
<sequence>MTISDPLAGAERAHPRAFEPTVLVITTVLSVVGAVIGLHLITTLGISANTSVIGALIAMIIGRINVAALRTMRSVHRQNLVQSAVSGSTFAAANSLLAPIAVPFAFGRPDLVWPVFAGVAIGLLADSYVLYRLFNSQLLPARAAWPPGVAAADTIIAGDKGGRRAAILAGGAVVGFVGALFTLPVSAAGVAFIGNVWALGMFGLGLLFGQYSPTWFHVDIGDLHIPHGVMIGAGLVALGQAAYLMLRRKDRNPRAVAESVDPSALPQVDERQLRRGVLAGYGLFVLGAAVVAFAGGLLSEMSPPALVLWILATALAAIVHEIIVGLAAMHSGWFPAFAVTLIFLVLGLLVGVPPVALALFVGYTSATGPAFADMGYDFKAGWILRRDHRPYDAFERAGRVQQYLASLVGFAVATVAVAVSWQAFFGDGLLPPVAKVYAATIHAGLTDPNVLVTLLLWAVPGALIQLLGGSDRQMGVLLATGLLVATPQACWLVFGALLVRVLYRQRRGDKADEELNLVGAGLIAGDALYSTSRVVESR</sequence>
<evidence type="ECO:0000256" key="3">
    <source>
        <dbReference type="ARBA" id="ARBA00022692"/>
    </source>
</evidence>
<keyword evidence="4 6" id="KW-1133">Transmembrane helix</keyword>
<feature type="transmembrane region" description="Helical" evidence="6">
    <location>
        <begin position="84"/>
        <end position="106"/>
    </location>
</feature>
<dbReference type="EMBL" id="BMMT01000008">
    <property type="protein sequence ID" value="GGI88939.1"/>
    <property type="molecule type" value="Genomic_DNA"/>
</dbReference>
<dbReference type="InterPro" id="IPR004813">
    <property type="entry name" value="OPT"/>
</dbReference>
<evidence type="ECO:0000313" key="8">
    <source>
        <dbReference type="Proteomes" id="UP000597989"/>
    </source>
</evidence>
<feature type="transmembrane region" description="Helical" evidence="6">
    <location>
        <begin position="305"/>
        <end position="329"/>
    </location>
</feature>
<keyword evidence="5 6" id="KW-0472">Membrane</keyword>
<feature type="transmembrane region" description="Helical" evidence="6">
    <location>
        <begin position="278"/>
        <end position="299"/>
    </location>
</feature>
<feature type="transmembrane region" description="Helical" evidence="6">
    <location>
        <begin position="477"/>
        <end position="503"/>
    </location>
</feature>
<dbReference type="Proteomes" id="UP000597989">
    <property type="component" value="Unassembled WGS sequence"/>
</dbReference>
<gene>
    <name evidence="7" type="ORF">GCM10011581_27510</name>
</gene>
<feature type="transmembrane region" description="Helical" evidence="6">
    <location>
        <begin position="336"/>
        <end position="361"/>
    </location>
</feature>
<feature type="transmembrane region" description="Helical" evidence="6">
    <location>
        <begin position="112"/>
        <end position="131"/>
    </location>
</feature>
<protein>
    <submittedName>
        <fullName evidence="7">Membrane protein</fullName>
    </submittedName>
</protein>
<dbReference type="RefSeq" id="WP_188987733.1">
    <property type="nucleotide sequence ID" value="NZ_BMMT01000008.1"/>
</dbReference>
<feature type="transmembrane region" description="Helical" evidence="6">
    <location>
        <begin position="403"/>
        <end position="424"/>
    </location>
</feature>
<keyword evidence="2" id="KW-0813">Transport</keyword>